<protein>
    <recommendedName>
        <fullName evidence="4">IMD domain-containing protein</fullName>
    </recommendedName>
</protein>
<feature type="compositionally biased region" description="Polar residues" evidence="1">
    <location>
        <begin position="519"/>
        <end position="528"/>
    </location>
</feature>
<feature type="compositionally biased region" description="Pro residues" evidence="1">
    <location>
        <begin position="314"/>
        <end position="324"/>
    </location>
</feature>
<feature type="compositionally biased region" description="Polar residues" evidence="1">
    <location>
        <begin position="253"/>
        <end position="276"/>
    </location>
</feature>
<feature type="compositionally biased region" description="Basic and acidic residues" evidence="1">
    <location>
        <begin position="443"/>
        <end position="453"/>
    </location>
</feature>
<name>A0A4R0RW60_9APHY</name>
<comment type="caution">
    <text evidence="2">The sequence shown here is derived from an EMBL/GenBank/DDBJ whole genome shotgun (WGS) entry which is preliminary data.</text>
</comment>
<feature type="compositionally biased region" description="Polar residues" evidence="1">
    <location>
        <begin position="383"/>
        <end position="413"/>
    </location>
</feature>
<evidence type="ECO:0000313" key="3">
    <source>
        <dbReference type="Proteomes" id="UP000292702"/>
    </source>
</evidence>
<feature type="region of interest" description="Disordered" evidence="1">
    <location>
        <begin position="226"/>
        <end position="581"/>
    </location>
</feature>
<dbReference type="Proteomes" id="UP000292702">
    <property type="component" value="Unassembled WGS sequence"/>
</dbReference>
<gene>
    <name evidence="2" type="ORF">EIP91_000587</name>
</gene>
<evidence type="ECO:0008006" key="4">
    <source>
        <dbReference type="Google" id="ProtNLM"/>
    </source>
</evidence>
<feature type="region of interest" description="Disordered" evidence="1">
    <location>
        <begin position="721"/>
        <end position="740"/>
    </location>
</feature>
<evidence type="ECO:0000313" key="2">
    <source>
        <dbReference type="EMBL" id="TCD67074.1"/>
    </source>
</evidence>
<feature type="compositionally biased region" description="Polar residues" evidence="1">
    <location>
        <begin position="429"/>
        <end position="442"/>
    </location>
</feature>
<dbReference type="OrthoDB" id="2450055at2759"/>
<sequence>MSTSLAIADRADIHKSCKSVELLVNVLNDYCQVADALVALQKKLVKALRDSAASKVTASIPASALLTTATIFEALSEVDSKFVKLADKECDSVSNEVRKWFKKLAKEEKAHDDKVANANAKIKHAGQLYEKKAKKSPRDAQEEHARYLTLLSVLGPEVSQDRYEHSLSVTKRHTSILHNVAASVSRVADAEWLRSCEQVRRFAPAIGQLGEWRSLCEGGWTGPVPPDLPLYEKSDEAPQGQTLEKPAPEYTSRGPSEQDIAQQQAEQTPGKSSAVTSPPPQYSSPDLRAAPNETPPQSDRTRPDTTLASLASFPTPPNHFPLPPVAGAVSTPPQTPPLRSLASDSDHRLGIAESRASDSSSGHPAPRRSAPPSPALSNVPPLMTTSSDTPALTAPSLSSSNTFSEQSSPNSSGGVDRDRPPEPAPRVLQDTSPLSESPNPSVRHTEVRSREGPNDQEFGIVRSPRDDGATSAHHRSRPIERTDTGRSNGSVVAALRDRYARSPGSNSTSPKEVVRLPLSVSSLATRYDTTGEPPTSPKSPERRRLSTDQSYRVPVPASSNGTQLPVNTGPTSSPTASANEPFVVRQRAFEAEGQRLSDRERQLRQREQDIERRTKELEYERYRMQREVERPPVDLPTGDYLARSPITPSRLPDGYISGAHRPIHQHQSYSATNLTAPSMPTTPTQYMTRTSPLNSPGGPGSHAPSCGCESCSASKYGSRTAFPSARDLRPPEPPITLRPEKPKGWIRRLSMPVMGNAFSSDSKKGISNLVGSGVSSGQYRSSLALPDEDGRLRYELNGSGNRSTATLGR</sequence>
<dbReference type="AlphaFoldDB" id="A0A4R0RW60"/>
<feature type="compositionally biased region" description="Low complexity" evidence="1">
    <location>
        <begin position="359"/>
        <end position="368"/>
    </location>
</feature>
<dbReference type="EMBL" id="RWJN01000111">
    <property type="protein sequence ID" value="TCD67074.1"/>
    <property type="molecule type" value="Genomic_DNA"/>
</dbReference>
<feature type="compositionally biased region" description="Polar residues" evidence="1">
    <location>
        <begin position="557"/>
        <end position="578"/>
    </location>
</feature>
<dbReference type="STRING" id="92696.A0A4R0RW60"/>
<proteinExistence type="predicted"/>
<organism evidence="2 3">
    <name type="scientific">Steccherinum ochraceum</name>
    <dbReference type="NCBI Taxonomy" id="92696"/>
    <lineage>
        <taxon>Eukaryota</taxon>
        <taxon>Fungi</taxon>
        <taxon>Dikarya</taxon>
        <taxon>Basidiomycota</taxon>
        <taxon>Agaricomycotina</taxon>
        <taxon>Agaricomycetes</taxon>
        <taxon>Polyporales</taxon>
        <taxon>Steccherinaceae</taxon>
        <taxon>Steccherinum</taxon>
    </lineage>
</organism>
<keyword evidence="3" id="KW-1185">Reference proteome</keyword>
<accession>A0A4R0RW60</accession>
<evidence type="ECO:0000256" key="1">
    <source>
        <dbReference type="SAM" id="MobiDB-lite"/>
    </source>
</evidence>
<reference evidence="2 3" key="1">
    <citation type="submission" date="2018-11" db="EMBL/GenBank/DDBJ databases">
        <title>Genome assembly of Steccherinum ochraceum LE-BIN_3174, the white-rot fungus of the Steccherinaceae family (The Residual Polyporoid clade, Polyporales, Basidiomycota).</title>
        <authorList>
            <person name="Fedorova T.V."/>
            <person name="Glazunova O.A."/>
            <person name="Landesman E.O."/>
            <person name="Moiseenko K.V."/>
            <person name="Psurtseva N.V."/>
            <person name="Savinova O.S."/>
            <person name="Shakhova N.V."/>
            <person name="Tyazhelova T.V."/>
            <person name="Vasina D.V."/>
        </authorList>
    </citation>
    <scope>NUCLEOTIDE SEQUENCE [LARGE SCALE GENOMIC DNA]</scope>
    <source>
        <strain evidence="2 3">LE-BIN_3174</strain>
    </source>
</reference>